<proteinExistence type="predicted"/>
<dbReference type="AlphaFoldDB" id="A0A5E7CYI3"/>
<dbReference type="Proteomes" id="UP000409037">
    <property type="component" value="Unassembled WGS sequence"/>
</dbReference>
<organism evidence="2 3">
    <name type="scientific">Pseudomonas fluorescens</name>
    <dbReference type="NCBI Taxonomy" id="294"/>
    <lineage>
        <taxon>Bacteria</taxon>
        <taxon>Pseudomonadati</taxon>
        <taxon>Pseudomonadota</taxon>
        <taxon>Gammaproteobacteria</taxon>
        <taxon>Pseudomonadales</taxon>
        <taxon>Pseudomonadaceae</taxon>
        <taxon>Pseudomonas</taxon>
    </lineage>
</organism>
<gene>
    <name evidence="2" type="ORF">PS833_03328</name>
</gene>
<reference evidence="2 3" key="1">
    <citation type="submission" date="2019-09" db="EMBL/GenBank/DDBJ databases">
        <authorList>
            <person name="Chandra G."/>
            <person name="Truman W A."/>
        </authorList>
    </citation>
    <scope>NUCLEOTIDE SEQUENCE [LARGE SCALE GENOMIC DNA]</scope>
    <source>
        <strain evidence="2">PS833</strain>
    </source>
</reference>
<evidence type="ECO:0000313" key="3">
    <source>
        <dbReference type="Proteomes" id="UP000409037"/>
    </source>
</evidence>
<dbReference type="EMBL" id="CABVHU010000008">
    <property type="protein sequence ID" value="VVO09736.1"/>
    <property type="molecule type" value="Genomic_DNA"/>
</dbReference>
<name>A0A5E7CYI3_PSEFL</name>
<sequence length="76" mass="8851">MKHVIEVFDRETEELRESIEIPSSKQAELADLMGWKDPEDAIYVYDLSAEQLRQIEKWTGSKFAETRHIIQLACIA</sequence>
<feature type="domain" description="DUF7683" evidence="1">
    <location>
        <begin position="3"/>
        <end position="73"/>
    </location>
</feature>
<accession>A0A5E7CYI3</accession>
<dbReference type="OrthoDB" id="6903768at2"/>
<dbReference type="Pfam" id="PF24731">
    <property type="entry name" value="DUF7683"/>
    <property type="match status" value="1"/>
</dbReference>
<evidence type="ECO:0000259" key="1">
    <source>
        <dbReference type="Pfam" id="PF24731"/>
    </source>
</evidence>
<evidence type="ECO:0000313" key="2">
    <source>
        <dbReference type="EMBL" id="VVO09736.1"/>
    </source>
</evidence>
<protein>
    <recommendedName>
        <fullName evidence="1">DUF7683 domain-containing protein</fullName>
    </recommendedName>
</protein>
<dbReference type="InterPro" id="IPR056100">
    <property type="entry name" value="DUF7683"/>
</dbReference>
<dbReference type="RefSeq" id="WP_150798813.1">
    <property type="nucleotide sequence ID" value="NZ_CABVHU010000008.1"/>
</dbReference>